<keyword evidence="9" id="KW-1185">Reference proteome</keyword>
<sequence>MLSIDWHPNNALLTAGSCDIKCRVFSASLKKEKKPATSGSRLAWVSHDSTVSVAHASKSMQVSLKKQSPCSENSVVATGHGCCPLLFNYHHYSFITFASELDIPERSNQHNISWDKRAMTEARNQALETLRQNSTAQVSSSEVGQQGCCKFHATGIDGGMTIWSFKTLESTIQGLQII</sequence>
<dbReference type="Gene3D" id="2.130.10.10">
    <property type="entry name" value="YVTN repeat-like/Quinoprotein amine dehydrogenase"/>
    <property type="match status" value="2"/>
</dbReference>
<dbReference type="InterPro" id="IPR017383">
    <property type="entry name" value="ARPC1"/>
</dbReference>
<evidence type="ECO:0000256" key="5">
    <source>
        <dbReference type="ARBA" id="ARBA00022737"/>
    </source>
</evidence>
<evidence type="ECO:0000256" key="7">
    <source>
        <dbReference type="ARBA" id="ARBA00023242"/>
    </source>
</evidence>
<proteinExistence type="predicted"/>
<keyword evidence="3" id="KW-0963">Cytoplasm</keyword>
<dbReference type="GO" id="GO:0005737">
    <property type="term" value="C:cytoplasm"/>
    <property type="evidence" value="ECO:0007669"/>
    <property type="project" value="UniProtKB-SubCell"/>
</dbReference>
<dbReference type="GO" id="GO:0034314">
    <property type="term" value="P:Arp2/3 complex-mediated actin nucleation"/>
    <property type="evidence" value="ECO:0007669"/>
    <property type="project" value="InterPro"/>
</dbReference>
<evidence type="ECO:0000313" key="9">
    <source>
        <dbReference type="Proteomes" id="UP000700334"/>
    </source>
</evidence>
<keyword evidence="4" id="KW-0853">WD repeat</keyword>
<dbReference type="InterPro" id="IPR036322">
    <property type="entry name" value="WD40_repeat_dom_sf"/>
</dbReference>
<dbReference type="PANTHER" id="PTHR10709:SF11">
    <property type="entry name" value="ACTIN-RELATED PROTEIN 2_3 COMPLEX SUBUNIT 1A"/>
    <property type="match status" value="1"/>
</dbReference>
<keyword evidence="6" id="KW-0206">Cytoskeleton</keyword>
<dbReference type="PANTHER" id="PTHR10709">
    <property type="entry name" value="ACTIN-RELATED PROTEIN 2/3 COMPLEX SUBUNIT 1"/>
    <property type="match status" value="1"/>
</dbReference>
<dbReference type="SUPFAM" id="SSF50978">
    <property type="entry name" value="WD40 repeat-like"/>
    <property type="match status" value="1"/>
</dbReference>
<dbReference type="OrthoDB" id="406844at2759"/>
<dbReference type="EMBL" id="JAGFMF010011954">
    <property type="protein sequence ID" value="KAG8509349.1"/>
    <property type="molecule type" value="Genomic_DNA"/>
</dbReference>
<evidence type="ECO:0000256" key="4">
    <source>
        <dbReference type="ARBA" id="ARBA00022574"/>
    </source>
</evidence>
<dbReference type="GO" id="GO:0051015">
    <property type="term" value="F:actin filament binding"/>
    <property type="evidence" value="ECO:0007669"/>
    <property type="project" value="TreeGrafter"/>
</dbReference>
<name>A0A8J6DI84_GALPY</name>
<evidence type="ECO:0000256" key="2">
    <source>
        <dbReference type="ARBA" id="ARBA00004496"/>
    </source>
</evidence>
<comment type="caution">
    <text evidence="8">The sequence shown here is derived from an EMBL/GenBank/DDBJ whole genome shotgun (WGS) entry which is preliminary data.</text>
</comment>
<dbReference type="AlphaFoldDB" id="A0A8J6DI84"/>
<reference evidence="8" key="1">
    <citation type="journal article" date="2021" name="Evol. Appl.">
        <title>The genome of the Pyrenean desman and the effects of bottlenecks and inbreeding on the genomic landscape of an endangered species.</title>
        <authorList>
            <person name="Escoda L."/>
            <person name="Castresana J."/>
        </authorList>
    </citation>
    <scope>NUCLEOTIDE SEQUENCE</scope>
    <source>
        <strain evidence="8">IBE-C5619</strain>
    </source>
</reference>
<organism evidence="8 9">
    <name type="scientific">Galemys pyrenaicus</name>
    <name type="common">Iberian desman</name>
    <name type="synonym">Pyrenean desman</name>
    <dbReference type="NCBI Taxonomy" id="202257"/>
    <lineage>
        <taxon>Eukaryota</taxon>
        <taxon>Metazoa</taxon>
        <taxon>Chordata</taxon>
        <taxon>Craniata</taxon>
        <taxon>Vertebrata</taxon>
        <taxon>Euteleostomi</taxon>
        <taxon>Mammalia</taxon>
        <taxon>Eutheria</taxon>
        <taxon>Laurasiatheria</taxon>
        <taxon>Eulipotyphla</taxon>
        <taxon>Talpidae</taxon>
        <taxon>Galemys</taxon>
    </lineage>
</organism>
<keyword evidence="5" id="KW-0677">Repeat</keyword>
<gene>
    <name evidence="8" type="ORF">J0S82_000360</name>
</gene>
<dbReference type="GO" id="GO:0005885">
    <property type="term" value="C:Arp2/3 protein complex"/>
    <property type="evidence" value="ECO:0007669"/>
    <property type="project" value="InterPro"/>
</dbReference>
<accession>A0A8J6DI84</accession>
<evidence type="ECO:0000313" key="8">
    <source>
        <dbReference type="EMBL" id="KAG8509349.1"/>
    </source>
</evidence>
<evidence type="ECO:0000256" key="1">
    <source>
        <dbReference type="ARBA" id="ARBA00004123"/>
    </source>
</evidence>
<protein>
    <submittedName>
        <fullName evidence="8">Actin-related protein 2/3 complex subunit 1A</fullName>
    </submittedName>
</protein>
<dbReference type="InterPro" id="IPR015943">
    <property type="entry name" value="WD40/YVTN_repeat-like_dom_sf"/>
</dbReference>
<evidence type="ECO:0000256" key="6">
    <source>
        <dbReference type="ARBA" id="ARBA00023212"/>
    </source>
</evidence>
<keyword evidence="7" id="KW-0539">Nucleus</keyword>
<dbReference type="Proteomes" id="UP000700334">
    <property type="component" value="Unassembled WGS sequence"/>
</dbReference>
<evidence type="ECO:0000256" key="3">
    <source>
        <dbReference type="ARBA" id="ARBA00022490"/>
    </source>
</evidence>
<comment type="subcellular location">
    <subcellularLocation>
        <location evidence="2">Cytoplasm</location>
    </subcellularLocation>
    <subcellularLocation>
        <location evidence="1">Nucleus</location>
    </subcellularLocation>
</comment>
<dbReference type="GO" id="GO:0005634">
    <property type="term" value="C:nucleus"/>
    <property type="evidence" value="ECO:0007669"/>
    <property type="project" value="UniProtKB-SubCell"/>
</dbReference>